<feature type="transmembrane region" description="Helical" evidence="1">
    <location>
        <begin position="187"/>
        <end position="204"/>
    </location>
</feature>
<feature type="domain" description="Ice-binding protein C-terminal" evidence="3">
    <location>
        <begin position="182"/>
        <end position="207"/>
    </location>
</feature>
<proteinExistence type="predicted"/>
<keyword evidence="5" id="KW-1185">Reference proteome</keyword>
<gene>
    <name evidence="4" type="ORF">HA482_21055</name>
</gene>
<dbReference type="Pfam" id="PF07589">
    <property type="entry name" value="PEP-CTERM"/>
    <property type="match status" value="1"/>
</dbReference>
<protein>
    <submittedName>
        <fullName evidence="4">PEP-CTERM sorting domain-containing protein</fullName>
    </submittedName>
</protein>
<dbReference type="NCBIfam" id="TIGR02595">
    <property type="entry name" value="PEP_CTERM"/>
    <property type="match status" value="1"/>
</dbReference>
<evidence type="ECO:0000313" key="5">
    <source>
        <dbReference type="Proteomes" id="UP000639516"/>
    </source>
</evidence>
<dbReference type="Proteomes" id="UP000639516">
    <property type="component" value="Unassembled WGS sequence"/>
</dbReference>
<accession>A0ABR7U9Q2</accession>
<sequence length="213" mass="21768">MKRLSCLILATSFFAATSASSAPITYDVNASFDPAVFGTNGPGIGTVVGTVSIDTSASSPSAAVTAVNLTESTNNGIAGIGGAFGSPAFSSFTFNQTGTFTIIFFGSPVVFNLATAVVDGSGHLVLNVTTNEAVFDGSLIGPSLTLVFPDGGGNIIPGQFDSHTSEDHLLFGTAEVATPVSAVPEPSTWAMMFLGFFGLGFIAYRRRNEFAVG</sequence>
<keyword evidence="2" id="KW-0732">Signal</keyword>
<feature type="chain" id="PRO_5045565233" evidence="2">
    <location>
        <begin position="22"/>
        <end position="213"/>
    </location>
</feature>
<dbReference type="RefSeq" id="WP_188100324.1">
    <property type="nucleotide sequence ID" value="NZ_JAANIH010000016.1"/>
</dbReference>
<organism evidence="4 5">
    <name type="scientific">Bradyrhizobium campsiandrae</name>
    <dbReference type="NCBI Taxonomy" id="1729892"/>
    <lineage>
        <taxon>Bacteria</taxon>
        <taxon>Pseudomonadati</taxon>
        <taxon>Pseudomonadota</taxon>
        <taxon>Alphaproteobacteria</taxon>
        <taxon>Hyphomicrobiales</taxon>
        <taxon>Nitrobacteraceae</taxon>
        <taxon>Bradyrhizobium</taxon>
    </lineage>
</organism>
<dbReference type="EMBL" id="JAATTO010000029">
    <property type="protein sequence ID" value="MBC9980692.1"/>
    <property type="molecule type" value="Genomic_DNA"/>
</dbReference>
<keyword evidence="1" id="KW-0812">Transmembrane</keyword>
<name>A0ABR7U9Q2_9BRAD</name>
<keyword evidence="1" id="KW-1133">Transmembrane helix</keyword>
<evidence type="ECO:0000259" key="3">
    <source>
        <dbReference type="Pfam" id="PF07589"/>
    </source>
</evidence>
<feature type="signal peptide" evidence="2">
    <location>
        <begin position="1"/>
        <end position="21"/>
    </location>
</feature>
<comment type="caution">
    <text evidence="4">The sequence shown here is derived from an EMBL/GenBank/DDBJ whole genome shotgun (WGS) entry which is preliminary data.</text>
</comment>
<evidence type="ECO:0000256" key="2">
    <source>
        <dbReference type="SAM" id="SignalP"/>
    </source>
</evidence>
<dbReference type="InterPro" id="IPR013424">
    <property type="entry name" value="Ice-binding_C"/>
</dbReference>
<evidence type="ECO:0000313" key="4">
    <source>
        <dbReference type="EMBL" id="MBC9980692.1"/>
    </source>
</evidence>
<keyword evidence="1" id="KW-0472">Membrane</keyword>
<evidence type="ECO:0000256" key="1">
    <source>
        <dbReference type="SAM" id="Phobius"/>
    </source>
</evidence>
<reference evidence="4 5" key="1">
    <citation type="journal article" date="2020" name="Arch. Microbiol.">
        <title>Bradyrhizobium campsiandrae sp. nov., a nitrogen-fixing bacterial strain isolated from a native leguminous tree from the Amazon adapted to flooded conditions.</title>
        <authorList>
            <person name="Cabral Michel D."/>
            <person name="Martins da Costa E."/>
            <person name="Azarias Guimaraes A."/>
            <person name="Soares de Carvalho T."/>
            <person name="Santos de Castro Caputo P."/>
            <person name="Willems A."/>
            <person name="de Souza Moreira F.M."/>
        </authorList>
    </citation>
    <scope>NUCLEOTIDE SEQUENCE [LARGE SCALE GENOMIC DNA]</scope>
    <source>
        <strain evidence="5">INPA 384B</strain>
    </source>
</reference>